<evidence type="ECO:0000256" key="1">
    <source>
        <dbReference type="ARBA" id="ARBA00004442"/>
    </source>
</evidence>
<dbReference type="Gene3D" id="1.20.1600.10">
    <property type="entry name" value="Outer membrane efflux proteins (OEP)"/>
    <property type="match status" value="1"/>
</dbReference>
<keyword evidence="4" id="KW-1134">Transmembrane beta strand</keyword>
<protein>
    <submittedName>
        <fullName evidence="10">TolC family protein</fullName>
    </submittedName>
</protein>
<dbReference type="SUPFAM" id="SSF56954">
    <property type="entry name" value="Outer membrane efflux proteins (OEP)"/>
    <property type="match status" value="1"/>
</dbReference>
<evidence type="ECO:0000256" key="5">
    <source>
        <dbReference type="ARBA" id="ARBA00022692"/>
    </source>
</evidence>
<evidence type="ECO:0000256" key="8">
    <source>
        <dbReference type="SAM" id="Coils"/>
    </source>
</evidence>
<comment type="similarity">
    <text evidence="2">Belongs to the outer membrane factor (OMF) (TC 1.B.17) family.</text>
</comment>
<keyword evidence="11" id="KW-1185">Reference proteome</keyword>
<accession>A0ABW7N6U9</accession>
<evidence type="ECO:0000256" key="9">
    <source>
        <dbReference type="SAM" id="SignalP"/>
    </source>
</evidence>
<evidence type="ECO:0000256" key="7">
    <source>
        <dbReference type="ARBA" id="ARBA00023237"/>
    </source>
</evidence>
<gene>
    <name evidence="10" type="ORF">ACHKAR_07815</name>
</gene>
<evidence type="ECO:0000256" key="2">
    <source>
        <dbReference type="ARBA" id="ARBA00007613"/>
    </source>
</evidence>
<evidence type="ECO:0000313" key="10">
    <source>
        <dbReference type="EMBL" id="MFH6983338.1"/>
    </source>
</evidence>
<keyword evidence="5" id="KW-0812">Transmembrane</keyword>
<sequence>MKHLIKYMSLVGILLVSSHLQAQDSDILSTYLTEAAENNPDVKASFQRYYAALERVPQVGALPDPKAMIGYFILPVETRVGPRRFDVQLSQAFPWFGTLAAKEDQASKEAEAQYQVFLKTKNDLFYQVKEAYYQLYIIDKSISITRGYLDILARDERVSLNRVEAGKATTADVLRIQMEIKERTAELESFVDKRQSVAARLNALLNREVNEELSVSQEIMADSVQSQYTALIDSVLLHNPEINRFRKQQEALDSKIKVAQKSGRPSFSLGLSYANVTPRTDTEMNIPGDGQDMLMPMATVSIPLFRKKYRAMVDEATFQKNSLQQDILNVENQLQSNLVAAINQYRDAQRNLNLYGELTQQANQTLNILTEAYVGGEEDYEEVLRIEQQLLRYQLGLEKAKAEVNIAVALIDKLLAKNIQ</sequence>
<keyword evidence="6" id="KW-0472">Membrane</keyword>
<comment type="subcellular location">
    <subcellularLocation>
        <location evidence="1">Cell outer membrane</location>
    </subcellularLocation>
</comment>
<dbReference type="Proteomes" id="UP001610063">
    <property type="component" value="Unassembled WGS sequence"/>
</dbReference>
<keyword evidence="8" id="KW-0175">Coiled coil</keyword>
<keyword evidence="7" id="KW-0998">Cell outer membrane</keyword>
<feature type="chain" id="PRO_5045341149" evidence="9">
    <location>
        <begin position="23"/>
        <end position="420"/>
    </location>
</feature>
<reference evidence="10 11" key="1">
    <citation type="journal article" date="2013" name="Int. J. Syst. Evol. Microbiol.">
        <title>Marinoscillum luteum sp. nov., isolated from marine sediment.</title>
        <authorList>
            <person name="Cha I.T."/>
            <person name="Park S.J."/>
            <person name="Kim S.J."/>
            <person name="Kim J.G."/>
            <person name="Jung M.Y."/>
            <person name="Shin K.S."/>
            <person name="Kwon K.K."/>
            <person name="Yang S.H."/>
            <person name="Seo Y.S."/>
            <person name="Rhee S.K."/>
        </authorList>
    </citation>
    <scope>NUCLEOTIDE SEQUENCE [LARGE SCALE GENOMIC DNA]</scope>
    <source>
        <strain evidence="10 11">KCTC 23939</strain>
    </source>
</reference>
<dbReference type="InterPro" id="IPR003423">
    <property type="entry name" value="OMP_efflux"/>
</dbReference>
<evidence type="ECO:0000256" key="4">
    <source>
        <dbReference type="ARBA" id="ARBA00022452"/>
    </source>
</evidence>
<dbReference type="EMBL" id="JBIPKE010000015">
    <property type="protein sequence ID" value="MFH6983338.1"/>
    <property type="molecule type" value="Genomic_DNA"/>
</dbReference>
<dbReference type="RefSeq" id="WP_395416915.1">
    <property type="nucleotide sequence ID" value="NZ_JBIPKE010000015.1"/>
</dbReference>
<evidence type="ECO:0000256" key="3">
    <source>
        <dbReference type="ARBA" id="ARBA00022448"/>
    </source>
</evidence>
<dbReference type="Pfam" id="PF02321">
    <property type="entry name" value="OEP"/>
    <property type="match status" value="2"/>
</dbReference>
<keyword evidence="3" id="KW-0813">Transport</keyword>
<organism evidence="10 11">
    <name type="scientific">Marinoscillum luteum</name>
    <dbReference type="NCBI Taxonomy" id="861051"/>
    <lineage>
        <taxon>Bacteria</taxon>
        <taxon>Pseudomonadati</taxon>
        <taxon>Bacteroidota</taxon>
        <taxon>Cytophagia</taxon>
        <taxon>Cytophagales</taxon>
        <taxon>Reichenbachiellaceae</taxon>
        <taxon>Marinoscillum</taxon>
    </lineage>
</organism>
<evidence type="ECO:0000313" key="11">
    <source>
        <dbReference type="Proteomes" id="UP001610063"/>
    </source>
</evidence>
<evidence type="ECO:0000256" key="6">
    <source>
        <dbReference type="ARBA" id="ARBA00023136"/>
    </source>
</evidence>
<dbReference type="PANTHER" id="PTHR30026">
    <property type="entry name" value="OUTER MEMBRANE PROTEIN TOLC"/>
    <property type="match status" value="1"/>
</dbReference>
<name>A0ABW7N6U9_9BACT</name>
<comment type="caution">
    <text evidence="10">The sequence shown here is derived from an EMBL/GenBank/DDBJ whole genome shotgun (WGS) entry which is preliminary data.</text>
</comment>
<proteinExistence type="inferred from homology"/>
<feature type="coiled-coil region" evidence="8">
    <location>
        <begin position="313"/>
        <end position="351"/>
    </location>
</feature>
<dbReference type="InterPro" id="IPR051906">
    <property type="entry name" value="TolC-like"/>
</dbReference>
<dbReference type="PANTHER" id="PTHR30026:SF20">
    <property type="entry name" value="OUTER MEMBRANE PROTEIN TOLC"/>
    <property type="match status" value="1"/>
</dbReference>
<keyword evidence="9" id="KW-0732">Signal</keyword>
<feature type="signal peptide" evidence="9">
    <location>
        <begin position="1"/>
        <end position="22"/>
    </location>
</feature>